<feature type="transmembrane region" description="Helical" evidence="1">
    <location>
        <begin position="321"/>
        <end position="339"/>
    </location>
</feature>
<dbReference type="Pfam" id="PF02517">
    <property type="entry name" value="Rce1-like"/>
    <property type="match status" value="1"/>
</dbReference>
<evidence type="ECO:0000256" key="1">
    <source>
        <dbReference type="SAM" id="Phobius"/>
    </source>
</evidence>
<reference evidence="3 4" key="1">
    <citation type="journal article" date="2019" name="Int. J. Syst. Evol. Microbiol.">
        <title>The Global Catalogue of Microorganisms (GCM) 10K type strain sequencing project: providing services to taxonomists for standard genome sequencing and annotation.</title>
        <authorList>
            <consortium name="The Broad Institute Genomics Platform"/>
            <consortium name="The Broad Institute Genome Sequencing Center for Infectious Disease"/>
            <person name="Wu L."/>
            <person name="Ma J."/>
        </authorList>
    </citation>
    <scope>NUCLEOTIDE SEQUENCE [LARGE SCALE GENOMIC DNA]</scope>
    <source>
        <strain evidence="3 4">JCM 16328</strain>
    </source>
</reference>
<feature type="transmembrane region" description="Helical" evidence="1">
    <location>
        <begin position="72"/>
        <end position="91"/>
    </location>
</feature>
<keyword evidence="1" id="KW-1133">Transmembrane helix</keyword>
<feature type="transmembrane region" description="Helical" evidence="1">
    <location>
        <begin position="137"/>
        <end position="164"/>
    </location>
</feature>
<name>A0AAV3T9L7_9EURY</name>
<keyword evidence="1" id="KW-0812">Transmembrane</keyword>
<proteinExistence type="predicted"/>
<evidence type="ECO:0000313" key="3">
    <source>
        <dbReference type="EMBL" id="GAA0673195.1"/>
    </source>
</evidence>
<feature type="transmembrane region" description="Helical" evidence="1">
    <location>
        <begin position="259"/>
        <end position="279"/>
    </location>
</feature>
<feature type="transmembrane region" description="Helical" evidence="1">
    <location>
        <begin position="37"/>
        <end position="60"/>
    </location>
</feature>
<keyword evidence="4" id="KW-1185">Reference proteome</keyword>
<dbReference type="EMBL" id="BAAADV010000003">
    <property type="protein sequence ID" value="GAA0673195.1"/>
    <property type="molecule type" value="Genomic_DNA"/>
</dbReference>
<comment type="caution">
    <text evidence="3">The sequence shown here is derived from an EMBL/GenBank/DDBJ whole genome shotgun (WGS) entry which is preliminary data.</text>
</comment>
<feature type="transmembrane region" description="Helical" evidence="1">
    <location>
        <begin position="346"/>
        <end position="366"/>
    </location>
</feature>
<dbReference type="InterPro" id="IPR003675">
    <property type="entry name" value="Rce1/LyrA-like_dom"/>
</dbReference>
<gene>
    <name evidence="3" type="ORF">GCM10009020_20190</name>
</gene>
<sequence>MSERYASGVGLVLSGLALVAALQPWPDSGTLTAEIPIAGESASLTPIAAALALAAIAAFLARRYELLGRIEVSLAAGVASVAVALYALGVAVRTVGAGDDPGVWPTVAVAAGAVAGLAALVDGLGFDADDVLDRVQLTVTGTIVGVLGLLGITLWNTLLVSIAAGVAGSTTPGTRILLSTVATGLGSATVVLGYLDGTDRGLGFLDVDWPDTRDVVYGVGGFVVLLLVLLVGAELIDVLGFSSAEHGIVQTARENDPAILLWLILPSVLLVGPGEELLYRNVIQKSLYDSFSRTGAVLVTSALFALVHFPAYATGGLLETIGSLLLIVPLSIVLGFAFARTENVVIPALIHGAFNAFQYAALYVAITSGVEFI</sequence>
<feature type="transmembrane region" description="Helical" evidence="1">
    <location>
        <begin position="291"/>
        <end position="309"/>
    </location>
</feature>
<dbReference type="GO" id="GO:0080120">
    <property type="term" value="P:CAAX-box protein maturation"/>
    <property type="evidence" value="ECO:0007669"/>
    <property type="project" value="UniProtKB-ARBA"/>
</dbReference>
<dbReference type="RefSeq" id="WP_343773873.1">
    <property type="nucleotide sequence ID" value="NZ_BAAADV010000003.1"/>
</dbReference>
<feature type="domain" description="CAAX prenyl protease 2/Lysostaphin resistance protein A-like" evidence="2">
    <location>
        <begin position="259"/>
        <end position="357"/>
    </location>
</feature>
<dbReference type="Proteomes" id="UP001500420">
    <property type="component" value="Unassembled WGS sequence"/>
</dbReference>
<feature type="transmembrane region" description="Helical" evidence="1">
    <location>
        <begin position="176"/>
        <end position="195"/>
    </location>
</feature>
<accession>A0AAV3T9L7</accession>
<feature type="transmembrane region" description="Helical" evidence="1">
    <location>
        <begin position="103"/>
        <end position="125"/>
    </location>
</feature>
<evidence type="ECO:0000259" key="2">
    <source>
        <dbReference type="Pfam" id="PF02517"/>
    </source>
</evidence>
<protein>
    <recommendedName>
        <fullName evidence="2">CAAX prenyl protease 2/Lysostaphin resistance protein A-like domain-containing protein</fullName>
    </recommendedName>
</protein>
<dbReference type="AlphaFoldDB" id="A0AAV3T9L7"/>
<dbReference type="GO" id="GO:0004175">
    <property type="term" value="F:endopeptidase activity"/>
    <property type="evidence" value="ECO:0007669"/>
    <property type="project" value="UniProtKB-ARBA"/>
</dbReference>
<evidence type="ECO:0000313" key="4">
    <source>
        <dbReference type="Proteomes" id="UP001500420"/>
    </source>
</evidence>
<organism evidence="3 4">
    <name type="scientific">Natronoarchaeum mannanilyticum</name>
    <dbReference type="NCBI Taxonomy" id="926360"/>
    <lineage>
        <taxon>Archaea</taxon>
        <taxon>Methanobacteriati</taxon>
        <taxon>Methanobacteriota</taxon>
        <taxon>Stenosarchaea group</taxon>
        <taxon>Halobacteria</taxon>
        <taxon>Halobacteriales</taxon>
        <taxon>Natronoarchaeaceae</taxon>
    </lineage>
</organism>
<keyword evidence="1" id="KW-0472">Membrane</keyword>
<feature type="transmembrane region" description="Helical" evidence="1">
    <location>
        <begin position="215"/>
        <end position="239"/>
    </location>
</feature>